<evidence type="ECO:0000313" key="3">
    <source>
        <dbReference type="Proteomes" id="UP001519287"/>
    </source>
</evidence>
<feature type="transmembrane region" description="Helical" evidence="1">
    <location>
        <begin position="214"/>
        <end position="236"/>
    </location>
</feature>
<dbReference type="EMBL" id="JAGGLB010000003">
    <property type="protein sequence ID" value="MBP1989599.1"/>
    <property type="molecule type" value="Genomic_DNA"/>
</dbReference>
<evidence type="ECO:0008006" key="4">
    <source>
        <dbReference type="Google" id="ProtNLM"/>
    </source>
</evidence>
<dbReference type="Proteomes" id="UP001519287">
    <property type="component" value="Unassembled WGS sequence"/>
</dbReference>
<evidence type="ECO:0000313" key="2">
    <source>
        <dbReference type="EMBL" id="MBP1989599.1"/>
    </source>
</evidence>
<keyword evidence="1" id="KW-1133">Transmembrane helix</keyword>
<feature type="transmembrane region" description="Helical" evidence="1">
    <location>
        <begin position="112"/>
        <end position="135"/>
    </location>
</feature>
<feature type="transmembrane region" description="Helical" evidence="1">
    <location>
        <begin position="147"/>
        <end position="169"/>
    </location>
</feature>
<gene>
    <name evidence="2" type="ORF">J2Z66_001197</name>
</gene>
<dbReference type="RefSeq" id="WP_209970432.1">
    <property type="nucleotide sequence ID" value="NZ_JAGGLB010000003.1"/>
</dbReference>
<feature type="transmembrane region" description="Helical" evidence="1">
    <location>
        <begin position="243"/>
        <end position="265"/>
    </location>
</feature>
<keyword evidence="1" id="KW-0812">Transmembrane</keyword>
<reference evidence="2 3" key="1">
    <citation type="submission" date="2021-03" db="EMBL/GenBank/DDBJ databases">
        <title>Genomic Encyclopedia of Type Strains, Phase IV (KMG-IV): sequencing the most valuable type-strain genomes for metagenomic binning, comparative biology and taxonomic classification.</title>
        <authorList>
            <person name="Goeker M."/>
        </authorList>
    </citation>
    <scope>NUCLEOTIDE SEQUENCE [LARGE SCALE GENOMIC DNA]</scope>
    <source>
        <strain evidence="2 3">DSM 26048</strain>
    </source>
</reference>
<accession>A0ABS4IPV1</accession>
<keyword evidence="1" id="KW-0472">Membrane</keyword>
<proteinExistence type="predicted"/>
<feature type="transmembrane region" description="Helical" evidence="1">
    <location>
        <begin position="317"/>
        <end position="345"/>
    </location>
</feature>
<sequence>MDIKLSLFSKVCLSHLSIQKEGNEYTIGDPNIPKFIRVPEAAVFAVNDADGFRTIEEIKTNLMREHGIDVDVLDFFSKLLAIGFVKSVDDIVLLSDAPPSSSHERIVKVSKIFFNSWTAKLFVFNFFAVLVLFSIKPDLLPHFKDIFVLPAVGINAFVVICLTYFLIFLHEMAHYFCSYSKGIKATIRLSRRFIFVAAETKMTGLWSKPKIERYFPYLAGMALDVTLIFICLLVQVMMPENSLFVTISRLVAFLLFTGILGQFMVFLRTDVYFVLINATNSSNLFQNGMLFLKSMTLRKRQENRRMWNQLPKTEKEASIWFSLIYVFGIGIVLVLFVFFTFPAFLTVVSRAYNETVNFSMSHYRFWDGIASFTVIVLRLALLLIGSRNTYLDRKRRLQSEIG</sequence>
<feature type="transmembrane region" description="Helical" evidence="1">
    <location>
        <begin position="365"/>
        <end position="386"/>
    </location>
</feature>
<keyword evidence="3" id="KW-1185">Reference proteome</keyword>
<name>A0ABS4IPV1_9BACL</name>
<evidence type="ECO:0000256" key="1">
    <source>
        <dbReference type="SAM" id="Phobius"/>
    </source>
</evidence>
<comment type="caution">
    <text evidence="2">The sequence shown here is derived from an EMBL/GenBank/DDBJ whole genome shotgun (WGS) entry which is preliminary data.</text>
</comment>
<organism evidence="2 3">
    <name type="scientific">Paenibacillus eucommiae</name>
    <dbReference type="NCBI Taxonomy" id="1355755"/>
    <lineage>
        <taxon>Bacteria</taxon>
        <taxon>Bacillati</taxon>
        <taxon>Bacillota</taxon>
        <taxon>Bacilli</taxon>
        <taxon>Bacillales</taxon>
        <taxon>Paenibacillaceae</taxon>
        <taxon>Paenibacillus</taxon>
    </lineage>
</organism>
<protein>
    <recommendedName>
        <fullName evidence="4">Peptide zinc metalloprotease protein</fullName>
    </recommendedName>
</protein>